<dbReference type="GO" id="GO:0000166">
    <property type="term" value="F:nucleotide binding"/>
    <property type="evidence" value="ECO:0007669"/>
    <property type="project" value="UniProtKB-KW"/>
</dbReference>
<dbReference type="Gene3D" id="3.20.70.20">
    <property type="match status" value="1"/>
</dbReference>
<feature type="domain" description="Ribonucleotide reductase large subunit C-terminal" evidence="14">
    <location>
        <begin position="135"/>
        <end position="599"/>
    </location>
</feature>
<evidence type="ECO:0000313" key="16">
    <source>
        <dbReference type="EMBL" id="BAI81834.1"/>
    </source>
</evidence>
<geneLocation type="plasmid" evidence="16 17">
    <name>megaplasmid pDF308</name>
</geneLocation>
<name>D3PF42_DEFDS</name>
<accession>D3PF42</accession>
<keyword evidence="9" id="KW-1015">Disulfide bond</keyword>
<dbReference type="OrthoDB" id="9762933at2"/>
<dbReference type="KEGG" id="ddf:DEFDS_P214"/>
<gene>
    <name evidence="16" type="ordered locus">DEFDS_P214</name>
</gene>
<keyword evidence="8 13" id="KW-0560">Oxidoreductase</keyword>
<dbReference type="GO" id="GO:0004748">
    <property type="term" value="F:ribonucleoside-diphosphate reductase activity, thioredoxin disulfide as acceptor"/>
    <property type="evidence" value="ECO:0007669"/>
    <property type="project" value="UniProtKB-EC"/>
</dbReference>
<dbReference type="Pfam" id="PF12637">
    <property type="entry name" value="TSCPD"/>
    <property type="match status" value="1"/>
</dbReference>
<comment type="catalytic activity">
    <reaction evidence="12 13">
        <text>a 2'-deoxyribonucleoside 5'-diphosphate + [thioredoxin]-disulfide + H2O = a ribonucleoside 5'-diphosphate + [thioredoxin]-dithiol</text>
        <dbReference type="Rhea" id="RHEA:23252"/>
        <dbReference type="Rhea" id="RHEA-COMP:10698"/>
        <dbReference type="Rhea" id="RHEA-COMP:10700"/>
        <dbReference type="ChEBI" id="CHEBI:15377"/>
        <dbReference type="ChEBI" id="CHEBI:29950"/>
        <dbReference type="ChEBI" id="CHEBI:50058"/>
        <dbReference type="ChEBI" id="CHEBI:57930"/>
        <dbReference type="ChEBI" id="CHEBI:73316"/>
        <dbReference type="EC" id="1.17.4.1"/>
    </reaction>
</comment>
<dbReference type="InterPro" id="IPR000788">
    <property type="entry name" value="RNR_lg_C"/>
</dbReference>
<dbReference type="PANTHER" id="PTHR43371:SF1">
    <property type="entry name" value="RIBONUCLEOSIDE-DIPHOSPHATE REDUCTASE"/>
    <property type="match status" value="1"/>
</dbReference>
<dbReference type="eggNOG" id="COG0209">
    <property type="taxonomic scope" value="Bacteria"/>
</dbReference>
<evidence type="ECO:0000256" key="6">
    <source>
        <dbReference type="ARBA" id="ARBA00022634"/>
    </source>
</evidence>
<dbReference type="HOGENOM" id="CLU_000404_2_0_0"/>
<comment type="function">
    <text evidence="11 13">Catalyzes the reduction of ribonucleotides to deoxyribonucleotides. May function to provide a pool of deoxyribonucleotide precursors for DNA repair during oxygen limitation and/or for immediate growth after restoration of oxygen.</text>
</comment>
<evidence type="ECO:0000256" key="2">
    <source>
        <dbReference type="ARBA" id="ARBA00007405"/>
    </source>
</evidence>
<dbReference type="RefSeq" id="WP_013009046.1">
    <property type="nucleotide sequence ID" value="NC_013940.1"/>
</dbReference>
<evidence type="ECO:0000256" key="5">
    <source>
        <dbReference type="ARBA" id="ARBA00022628"/>
    </source>
</evidence>
<protein>
    <recommendedName>
        <fullName evidence="4 13">Vitamin B12-dependent ribonucleotide reductase</fullName>
        <ecNumber evidence="3 13">1.17.4.1</ecNumber>
    </recommendedName>
</protein>
<dbReference type="EMBL" id="AP011530">
    <property type="protein sequence ID" value="BAI81834.1"/>
    <property type="molecule type" value="Genomic_DNA"/>
</dbReference>
<proteinExistence type="inferred from homology"/>
<dbReference type="InterPro" id="IPR050862">
    <property type="entry name" value="RdRp_reductase_class-2"/>
</dbReference>
<evidence type="ECO:0000256" key="13">
    <source>
        <dbReference type="RuleBase" id="RU364064"/>
    </source>
</evidence>
<evidence type="ECO:0000256" key="9">
    <source>
        <dbReference type="ARBA" id="ARBA00023157"/>
    </source>
</evidence>
<dbReference type="GO" id="GO:0031419">
    <property type="term" value="F:cobalamin binding"/>
    <property type="evidence" value="ECO:0007669"/>
    <property type="project" value="UniProtKB-KW"/>
</dbReference>
<evidence type="ECO:0000259" key="15">
    <source>
        <dbReference type="Pfam" id="PF12637"/>
    </source>
</evidence>
<keyword evidence="7 13" id="KW-0547">Nucleotide-binding</keyword>
<sequence length="868" mass="98252">MRSNVIDSKKDVLSPDEYLLNRVAFWEYINKHVNEYYSLLHKKLDLGSTTDSLFEGIFQKRNKKDYYKSFLDVFHTVAFKVASAKFVKYHNLNNYVTDINFIKKYVTYFNLMAQGIFMPNSPLLVNADSNNMCYSACFVLDIDDSMESIFETLKNTALIHKSGGGTGFNFSKLRQKGALVSSTKGESSGALSFMQIYNSATEHVKQGGVRRGANMGILNVDHPDIEEFIKIKRDNKTLTNFNISVGITNKFLEAIKNDEEWELKEPNTGKVIKKVRAKQLFDEIVKSAWICGDPGLLNIDTINKYNYLKYIKGNITATNPCGEQPLFPNEACNLGSINLAKFVKSDAHNNAYFDIDAFAKVVEDCTHFLDDVIDINNYPLPQITEAVEETRKIGLGVMGFADALIKMGISYDSNEALTMIDSVGSVLKEKTEEASIKYGEQYGVFPLADKLLEKVKKLYKENKISRKEYTYIKDKYIKRRNASLTCIAPTGTISLIAGCSSGIEPLFSLGYIREDSFGTRIVWNDSVKHFVDKNNIPEYVKTAMDISPDWHLKIQSKWQEYVESAVSKTINLPETATEEDIANIYLKAMELNCKGITVYRDKSKGVQVLNTIDIDLFTKKFNYDEKAYLEYYKSQKNKTTVIEQPKKHTSSEISQENTNTEVQIPNVLIKKERPQILFGLTREIKIGPSKVLITINYDNKGNPFECIITTGKSGSNTSAQAEALGRLISQWLRVGLSPESIIDSLSGISGQTPTYNYILEDDQSKMIKSLPDAIGYVLSLHKRYKDFFKHVYEYAKPIVDIKFNQPEKIIQFTNGNGTNGPENNENYKFNEYESDILEECDNCGSTNIEKSGIRGCYTCKDCGYSKCS</sequence>
<evidence type="ECO:0000259" key="14">
    <source>
        <dbReference type="Pfam" id="PF02867"/>
    </source>
</evidence>
<reference evidence="16 17" key="1">
    <citation type="journal article" date="2010" name="DNA Res.">
        <title>Bacterial lifestyle in a deep-sea hydrothermal vent chimney revealed by the genome sequence of the thermophilic bacterium Deferribacter desulfuricans SSM1.</title>
        <authorList>
            <person name="Takaki Y."/>
            <person name="Shimamura S."/>
            <person name="Nakagawa S."/>
            <person name="Fukuhara Y."/>
            <person name="Horikawa H."/>
            <person name="Ankai A."/>
            <person name="Harada T."/>
            <person name="Hosoyama A."/>
            <person name="Oguchi A."/>
            <person name="Fukui S."/>
            <person name="Fujita N."/>
            <person name="Takami H."/>
            <person name="Takai K."/>
        </authorList>
    </citation>
    <scope>NUCLEOTIDE SEQUENCE [LARGE SCALE GENOMIC DNA]</scope>
    <source>
        <strain evidence="17">DSM 14783 / JCM 11476 / NBRC 101012 / SSM1</strain>
        <plasmid evidence="17">Plasmid megaplasmid pDF308</plasmid>
    </source>
</reference>
<dbReference type="SUPFAM" id="SSF51998">
    <property type="entry name" value="PFL-like glycyl radical enzymes"/>
    <property type="match status" value="1"/>
</dbReference>
<dbReference type="CDD" id="cd02888">
    <property type="entry name" value="RNR_II_dimer"/>
    <property type="match status" value="1"/>
</dbReference>
<dbReference type="NCBIfam" id="TIGR02504">
    <property type="entry name" value="NrdJ_Z"/>
    <property type="match status" value="1"/>
</dbReference>
<dbReference type="PANTHER" id="PTHR43371">
    <property type="entry name" value="VITAMIN B12-DEPENDENT RIBONUCLEOTIDE REDUCTASE"/>
    <property type="match status" value="1"/>
</dbReference>
<keyword evidence="6 13" id="KW-0237">DNA synthesis</keyword>
<comment type="cofactor">
    <cofactor evidence="1 13">
        <name>adenosylcob(III)alamin</name>
        <dbReference type="ChEBI" id="CHEBI:18408"/>
    </cofactor>
</comment>
<keyword evidence="17" id="KW-1185">Reference proteome</keyword>
<evidence type="ECO:0000256" key="7">
    <source>
        <dbReference type="ARBA" id="ARBA00022741"/>
    </source>
</evidence>
<evidence type="ECO:0000256" key="11">
    <source>
        <dbReference type="ARBA" id="ARBA00025437"/>
    </source>
</evidence>
<evidence type="ECO:0000313" key="17">
    <source>
        <dbReference type="Proteomes" id="UP000001520"/>
    </source>
</evidence>
<comment type="similarity">
    <text evidence="2 13">Belongs to the ribonucleoside diphosphate reductase class-2 family.</text>
</comment>
<feature type="domain" description="TSCPD" evidence="15">
    <location>
        <begin position="673"/>
        <end position="781"/>
    </location>
</feature>
<dbReference type="Pfam" id="PF02867">
    <property type="entry name" value="Ribonuc_red_lgC"/>
    <property type="match status" value="1"/>
</dbReference>
<keyword evidence="16" id="KW-0614">Plasmid</keyword>
<dbReference type="Proteomes" id="UP000001520">
    <property type="component" value="Plasmid megaplasmid pDF308"/>
</dbReference>
<evidence type="ECO:0000256" key="1">
    <source>
        <dbReference type="ARBA" id="ARBA00001922"/>
    </source>
</evidence>
<dbReference type="InterPro" id="IPR013344">
    <property type="entry name" value="RNR_NrdJ/NrdZ"/>
</dbReference>
<keyword evidence="5 13" id="KW-0846">Cobalamin</keyword>
<evidence type="ECO:0000256" key="12">
    <source>
        <dbReference type="ARBA" id="ARBA00047754"/>
    </source>
</evidence>
<evidence type="ECO:0000256" key="4">
    <source>
        <dbReference type="ARBA" id="ARBA00014409"/>
    </source>
</evidence>
<keyword evidence="10 13" id="KW-0170">Cobalt</keyword>
<dbReference type="GO" id="GO:0071897">
    <property type="term" value="P:DNA biosynthetic process"/>
    <property type="evidence" value="ECO:0007669"/>
    <property type="project" value="UniProtKB-KW"/>
</dbReference>
<organism evidence="16 17">
    <name type="scientific">Deferribacter desulfuricans (strain DSM 14783 / JCM 11476 / NBRC 101012 / SSM1)</name>
    <dbReference type="NCBI Taxonomy" id="639282"/>
    <lineage>
        <taxon>Bacteria</taxon>
        <taxon>Pseudomonadati</taxon>
        <taxon>Deferribacterota</taxon>
        <taxon>Deferribacteres</taxon>
        <taxon>Deferribacterales</taxon>
        <taxon>Deferribacteraceae</taxon>
        <taxon>Deferribacter</taxon>
    </lineage>
</organism>
<dbReference type="EC" id="1.17.4.1" evidence="3 13"/>
<evidence type="ECO:0000256" key="10">
    <source>
        <dbReference type="ARBA" id="ARBA00023285"/>
    </source>
</evidence>
<dbReference type="PRINTS" id="PR01183">
    <property type="entry name" value="RIBORDTASEM1"/>
</dbReference>
<evidence type="ECO:0000256" key="3">
    <source>
        <dbReference type="ARBA" id="ARBA00012274"/>
    </source>
</evidence>
<dbReference type="AlphaFoldDB" id="D3PF42"/>
<evidence type="ECO:0000256" key="8">
    <source>
        <dbReference type="ARBA" id="ARBA00023002"/>
    </source>
</evidence>
<dbReference type="InterPro" id="IPR024434">
    <property type="entry name" value="TSCPD_dom"/>
</dbReference>